<accession>A0AAV4C4I0</accession>
<evidence type="ECO:0000313" key="2">
    <source>
        <dbReference type="EMBL" id="GFO26798.1"/>
    </source>
</evidence>
<comment type="caution">
    <text evidence="2">The sequence shown here is derived from an EMBL/GenBank/DDBJ whole genome shotgun (WGS) entry which is preliminary data.</text>
</comment>
<name>A0AAV4C4I0_9GAST</name>
<dbReference type="EMBL" id="BLXT01005870">
    <property type="protein sequence ID" value="GFO26798.1"/>
    <property type="molecule type" value="Genomic_DNA"/>
</dbReference>
<dbReference type="AlphaFoldDB" id="A0AAV4C4I0"/>
<reference evidence="2 3" key="1">
    <citation type="journal article" date="2021" name="Elife">
        <title>Chloroplast acquisition without the gene transfer in kleptoplastic sea slugs, Plakobranchus ocellatus.</title>
        <authorList>
            <person name="Maeda T."/>
            <person name="Takahashi S."/>
            <person name="Yoshida T."/>
            <person name="Shimamura S."/>
            <person name="Takaki Y."/>
            <person name="Nagai Y."/>
            <person name="Toyoda A."/>
            <person name="Suzuki Y."/>
            <person name="Arimoto A."/>
            <person name="Ishii H."/>
            <person name="Satoh N."/>
            <person name="Nishiyama T."/>
            <person name="Hasebe M."/>
            <person name="Maruyama T."/>
            <person name="Minagawa J."/>
            <person name="Obokata J."/>
            <person name="Shigenobu S."/>
        </authorList>
    </citation>
    <scope>NUCLEOTIDE SEQUENCE [LARGE SCALE GENOMIC DNA]</scope>
</reference>
<evidence type="ECO:0000256" key="1">
    <source>
        <dbReference type="SAM" id="MobiDB-lite"/>
    </source>
</evidence>
<evidence type="ECO:0000313" key="3">
    <source>
        <dbReference type="Proteomes" id="UP000735302"/>
    </source>
</evidence>
<organism evidence="2 3">
    <name type="scientific">Plakobranchus ocellatus</name>
    <dbReference type="NCBI Taxonomy" id="259542"/>
    <lineage>
        <taxon>Eukaryota</taxon>
        <taxon>Metazoa</taxon>
        <taxon>Spiralia</taxon>
        <taxon>Lophotrochozoa</taxon>
        <taxon>Mollusca</taxon>
        <taxon>Gastropoda</taxon>
        <taxon>Heterobranchia</taxon>
        <taxon>Euthyneura</taxon>
        <taxon>Panpulmonata</taxon>
        <taxon>Sacoglossa</taxon>
        <taxon>Placobranchoidea</taxon>
        <taxon>Plakobranchidae</taxon>
        <taxon>Plakobranchus</taxon>
    </lineage>
</organism>
<dbReference type="Proteomes" id="UP000735302">
    <property type="component" value="Unassembled WGS sequence"/>
</dbReference>
<keyword evidence="3" id="KW-1185">Reference proteome</keyword>
<feature type="compositionally biased region" description="Low complexity" evidence="1">
    <location>
        <begin position="64"/>
        <end position="77"/>
    </location>
</feature>
<gene>
    <name evidence="2" type="ORF">PoB_005330300</name>
</gene>
<sequence>MNTNFNTKEIPEDMTKSILITLPKKPGTTECEQHRMARREKKIRIRKAEAAYEAPAQRRRALRKQAQQPAQQNAIRAEGGPFYVPGGF</sequence>
<protein>
    <submittedName>
        <fullName evidence="2">Uncharacterized protein</fullName>
    </submittedName>
</protein>
<proteinExistence type="predicted"/>
<feature type="region of interest" description="Disordered" evidence="1">
    <location>
        <begin position="64"/>
        <end position="88"/>
    </location>
</feature>